<gene>
    <name evidence="3" type="ORF">B296_00032828</name>
</gene>
<evidence type="ECO:0000313" key="3">
    <source>
        <dbReference type="EMBL" id="RRT60537.1"/>
    </source>
</evidence>
<dbReference type="EMBL" id="AMZH03007745">
    <property type="protein sequence ID" value="RRT60537.1"/>
    <property type="molecule type" value="Genomic_DNA"/>
</dbReference>
<reference evidence="3 4" key="1">
    <citation type="journal article" date="2014" name="Agronomy (Basel)">
        <title>A Draft Genome Sequence for Ensete ventricosum, the Drought-Tolerant Tree Against Hunger.</title>
        <authorList>
            <person name="Harrison J."/>
            <person name="Moore K.A."/>
            <person name="Paszkiewicz K."/>
            <person name="Jones T."/>
            <person name="Grant M."/>
            <person name="Ambacheew D."/>
            <person name="Muzemil S."/>
            <person name="Studholme D.J."/>
        </authorList>
    </citation>
    <scope>NUCLEOTIDE SEQUENCE [LARGE SCALE GENOMIC DNA]</scope>
</reference>
<evidence type="ECO:0000313" key="4">
    <source>
        <dbReference type="Proteomes" id="UP000287651"/>
    </source>
</evidence>
<proteinExistence type="predicted"/>
<sequence length="241" mass="26934">MLRICRSSPHSTCYSRNPVIARGRGGSSGSGSQERRRSPRQTSDRGSSAPTEEGQGLEPAQVSACMEKRVPSPMRPRVRNRANIIVWRWPTKPNAGWVIGVMDNKVKGLRKEMVELKAGSGSKAIAAESLELDLDNFHLLLANSQEQLKDVRARGRVIEDELLKMTRAMEGLKVKVPKVVVAAYMKSTGFEMGLVRTGQVSYEYEYQVALAQFRTQYPELKIEEDPFKILPEDSIVPMEAD</sequence>
<feature type="compositionally biased region" description="Polar residues" evidence="2">
    <location>
        <begin position="40"/>
        <end position="50"/>
    </location>
</feature>
<protein>
    <submittedName>
        <fullName evidence="3">Uncharacterized protein</fullName>
    </submittedName>
</protein>
<name>A0A426Z968_ENSVE</name>
<comment type="caution">
    <text evidence="3">The sequence shown here is derived from an EMBL/GenBank/DDBJ whole genome shotgun (WGS) entry which is preliminary data.</text>
</comment>
<dbReference type="Proteomes" id="UP000287651">
    <property type="component" value="Unassembled WGS sequence"/>
</dbReference>
<feature type="region of interest" description="Disordered" evidence="2">
    <location>
        <begin position="1"/>
        <end position="61"/>
    </location>
</feature>
<accession>A0A426Z968</accession>
<feature type="coiled-coil region" evidence="1">
    <location>
        <begin position="127"/>
        <end position="161"/>
    </location>
</feature>
<keyword evidence="1" id="KW-0175">Coiled coil</keyword>
<dbReference type="AlphaFoldDB" id="A0A426Z968"/>
<evidence type="ECO:0000256" key="1">
    <source>
        <dbReference type="SAM" id="Coils"/>
    </source>
</evidence>
<evidence type="ECO:0000256" key="2">
    <source>
        <dbReference type="SAM" id="MobiDB-lite"/>
    </source>
</evidence>
<organism evidence="3 4">
    <name type="scientific">Ensete ventricosum</name>
    <name type="common">Abyssinian banana</name>
    <name type="synonym">Musa ensete</name>
    <dbReference type="NCBI Taxonomy" id="4639"/>
    <lineage>
        <taxon>Eukaryota</taxon>
        <taxon>Viridiplantae</taxon>
        <taxon>Streptophyta</taxon>
        <taxon>Embryophyta</taxon>
        <taxon>Tracheophyta</taxon>
        <taxon>Spermatophyta</taxon>
        <taxon>Magnoliopsida</taxon>
        <taxon>Liliopsida</taxon>
        <taxon>Zingiberales</taxon>
        <taxon>Musaceae</taxon>
        <taxon>Ensete</taxon>
    </lineage>
</organism>